<name>F3FBZ8_PSESX</name>
<proteinExistence type="predicted"/>
<sequence length="207" mass="23568">MFFHILKQLEEAESLLLELGASGVDLTAKIESIQHILNPETANALTKVSHAVKLPPDFFSESEIEDLEVLMAETVSALTKQAFKKSSDELGEYFRQTIDPEPSIFQRMKIFFAIDPAAQSRKMEPSKLILINLLKRQSLSCDSCNSLSTPILDTENRYKCTKCARQFISAKHDIRHAVLDCFKNDFAAQRFILKYYDECVKRITDQA</sequence>
<dbReference type="HOGENOM" id="CLU_1325421_0_0_6"/>
<dbReference type="AlphaFoldDB" id="F3FBZ8"/>
<accession>F3FBZ8</accession>
<evidence type="ECO:0000313" key="1">
    <source>
        <dbReference type="EMBL" id="EGH27734.1"/>
    </source>
</evidence>
<dbReference type="Proteomes" id="UP000004471">
    <property type="component" value="Unassembled WGS sequence"/>
</dbReference>
<organism evidence="1 2">
    <name type="scientific">Pseudomonas syringae pv. japonica str. M301072</name>
    <dbReference type="NCBI Taxonomy" id="629262"/>
    <lineage>
        <taxon>Bacteria</taxon>
        <taxon>Pseudomonadati</taxon>
        <taxon>Pseudomonadota</taxon>
        <taxon>Gammaproteobacteria</taxon>
        <taxon>Pseudomonadales</taxon>
        <taxon>Pseudomonadaceae</taxon>
        <taxon>Pseudomonas</taxon>
        <taxon>Pseudomonas syringae</taxon>
    </lineage>
</organism>
<evidence type="ECO:0000313" key="2">
    <source>
        <dbReference type="Proteomes" id="UP000004471"/>
    </source>
</evidence>
<reference evidence="1 2" key="1">
    <citation type="journal article" date="2011" name="PLoS Pathog.">
        <title>Dynamic evolution of pathogenicity revealed by sequencing and comparative genomics of 19 Pseudomonas syringae isolates.</title>
        <authorList>
            <person name="Baltrus D.A."/>
            <person name="Nishimura M.T."/>
            <person name="Romanchuk A."/>
            <person name="Chang J.H."/>
            <person name="Mukhtar M.S."/>
            <person name="Cherkis K."/>
            <person name="Roach J."/>
            <person name="Grant S.R."/>
            <person name="Jones C.D."/>
            <person name="Dangl J.L."/>
        </authorList>
    </citation>
    <scope>NUCLEOTIDE SEQUENCE [LARGE SCALE GENOMIC DNA]</scope>
    <source>
        <strain evidence="2">M301072PT</strain>
    </source>
</reference>
<protein>
    <submittedName>
        <fullName evidence="1">Uncharacterized protein</fullName>
    </submittedName>
</protein>
<gene>
    <name evidence="1" type="ORF">PSYJA_01334</name>
</gene>
<comment type="caution">
    <text evidence="1">The sequence shown here is derived from an EMBL/GenBank/DDBJ whole genome shotgun (WGS) entry which is preliminary data.</text>
</comment>
<dbReference type="EMBL" id="AEAH01000052">
    <property type="protein sequence ID" value="EGH27734.1"/>
    <property type="molecule type" value="Genomic_DNA"/>
</dbReference>